<dbReference type="EMBL" id="BMJO01000004">
    <property type="protein sequence ID" value="GGE58780.1"/>
    <property type="molecule type" value="Genomic_DNA"/>
</dbReference>
<gene>
    <name evidence="1" type="ORF">GCM10011413_26580</name>
</gene>
<accession>A0ABQ1SR81</accession>
<dbReference type="Proteomes" id="UP000622648">
    <property type="component" value="Unassembled WGS sequence"/>
</dbReference>
<evidence type="ECO:0000313" key="2">
    <source>
        <dbReference type="Proteomes" id="UP000622648"/>
    </source>
</evidence>
<keyword evidence="2" id="KW-1185">Reference proteome</keyword>
<organism evidence="1 2">
    <name type="scientific">Pedobacter psychrotolerans</name>
    <dbReference type="NCBI Taxonomy" id="1843235"/>
    <lineage>
        <taxon>Bacteria</taxon>
        <taxon>Pseudomonadati</taxon>
        <taxon>Bacteroidota</taxon>
        <taxon>Sphingobacteriia</taxon>
        <taxon>Sphingobacteriales</taxon>
        <taxon>Sphingobacteriaceae</taxon>
        <taxon>Pedobacter</taxon>
    </lineage>
</organism>
<evidence type="ECO:0000313" key="1">
    <source>
        <dbReference type="EMBL" id="GGE58780.1"/>
    </source>
</evidence>
<sequence length="66" mass="7606">MKGAKNKTGSIIRTYSISIINHWGSLPYFIELFWGADHQRNKVIKKMCGFKVHTHIGLYESQIKAL</sequence>
<protein>
    <submittedName>
        <fullName evidence="1">Uncharacterized protein</fullName>
    </submittedName>
</protein>
<comment type="caution">
    <text evidence="1">The sequence shown here is derived from an EMBL/GenBank/DDBJ whole genome shotgun (WGS) entry which is preliminary data.</text>
</comment>
<name>A0ABQ1SR81_9SPHI</name>
<proteinExistence type="predicted"/>
<reference evidence="2" key="1">
    <citation type="journal article" date="2019" name="Int. J. Syst. Evol. Microbiol.">
        <title>The Global Catalogue of Microorganisms (GCM) 10K type strain sequencing project: providing services to taxonomists for standard genome sequencing and annotation.</title>
        <authorList>
            <consortium name="The Broad Institute Genomics Platform"/>
            <consortium name="The Broad Institute Genome Sequencing Center for Infectious Disease"/>
            <person name="Wu L."/>
            <person name="Ma J."/>
        </authorList>
    </citation>
    <scope>NUCLEOTIDE SEQUENCE [LARGE SCALE GENOMIC DNA]</scope>
    <source>
        <strain evidence="2">CGMCC 1.15644</strain>
    </source>
</reference>